<feature type="transmembrane region" description="Helical" evidence="1">
    <location>
        <begin position="21"/>
        <end position="40"/>
    </location>
</feature>
<dbReference type="AlphaFoldDB" id="A0A1M5EUN0"/>
<feature type="transmembrane region" description="Helical" evidence="1">
    <location>
        <begin position="191"/>
        <end position="215"/>
    </location>
</feature>
<sequence length="531" mass="54773">MNGLAGTGRLARLALRRERAIAPWWFLLLVCLALVMVAYVNRNMGTPELKAAYTQVISRNAFFQGLGGGTVEPDLGVLSRWRSGGFLYVLNGLAALMCVVRHTRAEEDTGRAELLRAGGVGRHAALAAALLVAGGTSLVGGALTALALVANGLEPVGSAAYGAAITAAGWVFAGVAAVAAQLAGNAHTARVIGLSVLGASYLLRYAGDASGQLWMKYLSPIGWSHLVEAYRDDRWWVLAAPISVAVALAALAHGLVGRRDLGAGLLPARPGPAGAPHLRGPVSLSWRLHRGLLAKWVAGIAVFAAAAGGLSTLGHQILNTPGASAARLVEGFGGRAGAPVDSMLWPLILIFGHLVALYPVLMVRRLRVEETSGRAEVVQATPTTRVRWAFGHLVVTSLGTAALLTVTGLVFGGSFAVLVGAPSDVPRILAGTLGTLPAAWLVGAVCVFAYGLLPRAAVAISWAVWVASAVLGRIGGPLYGLWGGTPLEPFHHVPNTVGGAAFTATPALVMLALSTLLVGGGLLALRRRDFG</sequence>
<feature type="transmembrane region" description="Helical" evidence="1">
    <location>
        <begin position="428"/>
        <end position="453"/>
    </location>
</feature>
<keyword evidence="1" id="KW-0812">Transmembrane</keyword>
<feature type="transmembrane region" description="Helical" evidence="1">
    <location>
        <begin position="85"/>
        <end position="103"/>
    </location>
</feature>
<organism evidence="2 3">
    <name type="scientific">Streptoalloteichus hindustanus</name>
    <dbReference type="NCBI Taxonomy" id="2017"/>
    <lineage>
        <taxon>Bacteria</taxon>
        <taxon>Bacillati</taxon>
        <taxon>Actinomycetota</taxon>
        <taxon>Actinomycetes</taxon>
        <taxon>Pseudonocardiales</taxon>
        <taxon>Pseudonocardiaceae</taxon>
        <taxon>Streptoalloteichus</taxon>
    </lineage>
</organism>
<dbReference type="STRING" id="2017.SAMN05444320_105139"/>
<feature type="transmembrane region" description="Helical" evidence="1">
    <location>
        <begin position="343"/>
        <end position="361"/>
    </location>
</feature>
<evidence type="ECO:0000313" key="2">
    <source>
        <dbReference type="EMBL" id="SHF82781.1"/>
    </source>
</evidence>
<dbReference type="EMBL" id="FQVN01000005">
    <property type="protein sequence ID" value="SHF82781.1"/>
    <property type="molecule type" value="Genomic_DNA"/>
</dbReference>
<name>A0A1M5EUN0_STRHI</name>
<accession>A0A1M5EUN0</accession>
<reference evidence="2 3" key="1">
    <citation type="submission" date="2016-11" db="EMBL/GenBank/DDBJ databases">
        <authorList>
            <person name="Jaros S."/>
            <person name="Januszkiewicz K."/>
            <person name="Wedrychowicz H."/>
        </authorList>
    </citation>
    <scope>NUCLEOTIDE SEQUENCE [LARGE SCALE GENOMIC DNA]</scope>
    <source>
        <strain evidence="2 3">DSM 44523</strain>
    </source>
</reference>
<keyword evidence="1" id="KW-1133">Transmembrane helix</keyword>
<feature type="transmembrane region" description="Helical" evidence="1">
    <location>
        <begin position="235"/>
        <end position="256"/>
    </location>
</feature>
<dbReference type="RefSeq" id="WP_073484167.1">
    <property type="nucleotide sequence ID" value="NZ_FQVN01000005.1"/>
</dbReference>
<proteinExistence type="predicted"/>
<dbReference type="OrthoDB" id="2014935at2"/>
<feature type="transmembrane region" description="Helical" evidence="1">
    <location>
        <begin position="296"/>
        <end position="318"/>
    </location>
</feature>
<gene>
    <name evidence="2" type="ORF">SAMN05444320_105139</name>
</gene>
<feature type="transmembrane region" description="Helical" evidence="1">
    <location>
        <begin position="160"/>
        <end position="179"/>
    </location>
</feature>
<feature type="transmembrane region" description="Helical" evidence="1">
    <location>
        <begin position="460"/>
        <end position="482"/>
    </location>
</feature>
<dbReference type="Proteomes" id="UP000184501">
    <property type="component" value="Unassembled WGS sequence"/>
</dbReference>
<evidence type="ECO:0000313" key="3">
    <source>
        <dbReference type="Proteomes" id="UP000184501"/>
    </source>
</evidence>
<feature type="transmembrane region" description="Helical" evidence="1">
    <location>
        <begin position="124"/>
        <end position="148"/>
    </location>
</feature>
<feature type="transmembrane region" description="Helical" evidence="1">
    <location>
        <begin position="502"/>
        <end position="525"/>
    </location>
</feature>
<evidence type="ECO:0000256" key="1">
    <source>
        <dbReference type="SAM" id="Phobius"/>
    </source>
</evidence>
<keyword evidence="3" id="KW-1185">Reference proteome</keyword>
<protein>
    <submittedName>
        <fullName evidence="2">ABC-2 type transport system permease protein</fullName>
    </submittedName>
</protein>
<keyword evidence="1" id="KW-0472">Membrane</keyword>
<feature type="transmembrane region" description="Helical" evidence="1">
    <location>
        <begin position="393"/>
        <end position="416"/>
    </location>
</feature>